<keyword evidence="3" id="KW-1185">Reference proteome</keyword>
<dbReference type="SUPFAM" id="SSF57924">
    <property type="entry name" value="Inhibitor of apoptosis (IAP) repeat"/>
    <property type="match status" value="1"/>
</dbReference>
<sequence>MEEEANRLASFFNQSYQWPHSSSTHPNCTPELLAAAGFYYAPTEGFLDLCKCHYCGLRLRDWETTDIPWEEHKKHKPTCSFVTKHFKTSDEDDELGFNLFGDEPPVSSTPTSTIQTTPSSSNNTTTEEFVTEEMHLRGQFVSDVLYSLINPQNDWNFDFELVSPSTDSNNIAIKLEHHV</sequence>
<dbReference type="EMBL" id="PYSW02000016">
    <property type="protein sequence ID" value="KAG2386359.1"/>
    <property type="molecule type" value="Genomic_DNA"/>
</dbReference>
<dbReference type="AlphaFoldDB" id="A0AA88GV98"/>
<proteinExistence type="predicted"/>
<dbReference type="PROSITE" id="PS50143">
    <property type="entry name" value="BIR_REPEAT_2"/>
    <property type="match status" value="1"/>
</dbReference>
<feature type="region of interest" description="Disordered" evidence="1">
    <location>
        <begin position="106"/>
        <end position="125"/>
    </location>
</feature>
<dbReference type="SMART" id="SM00238">
    <property type="entry name" value="BIR"/>
    <property type="match status" value="1"/>
</dbReference>
<dbReference type="PANTHER" id="PTHR10044">
    <property type="entry name" value="INHIBITOR OF APOPTOSIS"/>
    <property type="match status" value="1"/>
</dbReference>
<reference evidence="2 3" key="1">
    <citation type="journal article" date="2018" name="BMC Genomics">
        <title>The genome of Naegleria lovaniensis, the basis for a comparative approach to unravel pathogenicity factors of the human pathogenic amoeba N. fowleri.</title>
        <authorList>
            <person name="Liechti N."/>
            <person name="Schurch N."/>
            <person name="Bruggmann R."/>
            <person name="Wittwer M."/>
        </authorList>
    </citation>
    <scope>NUCLEOTIDE SEQUENCE [LARGE SCALE GENOMIC DNA]</scope>
    <source>
        <strain evidence="2 3">ATCC 30569</strain>
    </source>
</reference>
<evidence type="ECO:0000256" key="1">
    <source>
        <dbReference type="SAM" id="MobiDB-lite"/>
    </source>
</evidence>
<dbReference type="RefSeq" id="XP_044550351.1">
    <property type="nucleotide sequence ID" value="XM_044692263.1"/>
</dbReference>
<organism evidence="2 3">
    <name type="scientific">Naegleria lovaniensis</name>
    <name type="common">Amoeba</name>
    <dbReference type="NCBI Taxonomy" id="51637"/>
    <lineage>
        <taxon>Eukaryota</taxon>
        <taxon>Discoba</taxon>
        <taxon>Heterolobosea</taxon>
        <taxon>Tetramitia</taxon>
        <taxon>Eutetramitia</taxon>
        <taxon>Vahlkampfiidae</taxon>
        <taxon>Naegleria</taxon>
    </lineage>
</organism>
<dbReference type="Pfam" id="PF00653">
    <property type="entry name" value="BIR"/>
    <property type="match status" value="1"/>
</dbReference>
<dbReference type="Gene3D" id="1.10.1170.10">
    <property type="entry name" value="Inhibitor Of Apoptosis Protein (2mihbC-IAP-1), Chain A"/>
    <property type="match status" value="1"/>
</dbReference>
<protein>
    <submittedName>
        <fullName evidence="2">Uncharacterized protein</fullName>
    </submittedName>
</protein>
<dbReference type="InterPro" id="IPR001370">
    <property type="entry name" value="BIR_rpt"/>
</dbReference>
<dbReference type="GeneID" id="68095260"/>
<gene>
    <name evidence="2" type="ORF">C9374_002805</name>
</gene>
<dbReference type="InterPro" id="IPR050784">
    <property type="entry name" value="IAP"/>
</dbReference>
<accession>A0AA88GV98</accession>
<name>A0AA88GV98_NAELO</name>
<evidence type="ECO:0000313" key="3">
    <source>
        <dbReference type="Proteomes" id="UP000816034"/>
    </source>
</evidence>
<evidence type="ECO:0000313" key="2">
    <source>
        <dbReference type="EMBL" id="KAG2386359.1"/>
    </source>
</evidence>
<dbReference type="CDD" id="cd00022">
    <property type="entry name" value="BIR"/>
    <property type="match status" value="1"/>
</dbReference>
<dbReference type="Proteomes" id="UP000816034">
    <property type="component" value="Unassembled WGS sequence"/>
</dbReference>
<comment type="caution">
    <text evidence="2">The sequence shown here is derived from an EMBL/GenBank/DDBJ whole genome shotgun (WGS) entry which is preliminary data.</text>
</comment>